<proteinExistence type="predicted"/>
<evidence type="ECO:0000256" key="1">
    <source>
        <dbReference type="SAM" id="MobiDB-lite"/>
    </source>
</evidence>
<dbReference type="Proteomes" id="UP000265140">
    <property type="component" value="Chromosome 15"/>
</dbReference>
<dbReference type="InterPro" id="IPR031667">
    <property type="entry name" value="RDD1"/>
</dbReference>
<reference evidence="2" key="3">
    <citation type="submission" date="2025-09" db="UniProtKB">
        <authorList>
            <consortium name="Ensembl"/>
        </authorList>
    </citation>
    <scope>IDENTIFICATION</scope>
</reference>
<dbReference type="Pfam" id="PF15828">
    <property type="entry name" value="RDD1"/>
    <property type="match status" value="1"/>
</dbReference>
<organism evidence="2 3">
    <name type="scientific">Esox lucius</name>
    <name type="common">Northern pike</name>
    <dbReference type="NCBI Taxonomy" id="8010"/>
    <lineage>
        <taxon>Eukaryota</taxon>
        <taxon>Metazoa</taxon>
        <taxon>Chordata</taxon>
        <taxon>Craniata</taxon>
        <taxon>Vertebrata</taxon>
        <taxon>Euteleostomi</taxon>
        <taxon>Actinopterygii</taxon>
        <taxon>Neopterygii</taxon>
        <taxon>Teleostei</taxon>
        <taxon>Protacanthopterygii</taxon>
        <taxon>Esociformes</taxon>
        <taxon>Esocidae</taxon>
        <taxon>Esox</taxon>
    </lineage>
</organism>
<keyword evidence="3" id="KW-1185">Reference proteome</keyword>
<feature type="region of interest" description="Disordered" evidence="1">
    <location>
        <begin position="97"/>
        <end position="119"/>
    </location>
</feature>
<dbReference type="PANTHER" id="PTHR14680">
    <property type="entry name" value="SI:DKEY-126G1.9-RELATED"/>
    <property type="match status" value="1"/>
</dbReference>
<sequence length="166" mass="18764">MLRRKCSKSNNKSFSSASEELTRIVEFVELQYDDEDGEKVGGVDRKKTPQETAPWTRDTGIEGERDGPGKPTSPTRKTSREVHIAFLPDRYKPLLEEQSSEGIEERIEGKKKRTKEKHKKYRKNVGKALRFGWKCLVAGLQSLASGYATPLSATATLVTNVHRTNR</sequence>
<evidence type="ECO:0000313" key="3">
    <source>
        <dbReference type="Proteomes" id="UP000265140"/>
    </source>
</evidence>
<reference evidence="2 3" key="1">
    <citation type="submission" date="2020-02" db="EMBL/GenBank/DDBJ databases">
        <title>Esox lucius (northern pike) genome, fEsoLuc1, primary haplotype.</title>
        <authorList>
            <person name="Myers G."/>
            <person name="Karagic N."/>
            <person name="Meyer A."/>
            <person name="Pippel M."/>
            <person name="Reichard M."/>
            <person name="Winkler S."/>
            <person name="Tracey A."/>
            <person name="Sims Y."/>
            <person name="Howe K."/>
            <person name="Rhie A."/>
            <person name="Formenti G."/>
            <person name="Durbin R."/>
            <person name="Fedrigo O."/>
            <person name="Jarvis E.D."/>
        </authorList>
    </citation>
    <scope>NUCLEOTIDE SEQUENCE [LARGE SCALE GENOMIC DNA]</scope>
</reference>
<dbReference type="KEGG" id="els:105028734"/>
<evidence type="ECO:0000313" key="2">
    <source>
        <dbReference type="Ensembl" id="ENSELUP00000083033.1"/>
    </source>
</evidence>
<feature type="region of interest" description="Disordered" evidence="1">
    <location>
        <begin position="36"/>
        <end position="80"/>
    </location>
</feature>
<protein>
    <submittedName>
        <fullName evidence="2">Uncharacterized protein</fullName>
    </submittedName>
</protein>
<feature type="compositionally biased region" description="Basic and acidic residues" evidence="1">
    <location>
        <begin position="38"/>
        <end position="49"/>
    </location>
</feature>
<dbReference type="GeneID" id="105028734"/>
<name>A0AAY5K261_ESOLU</name>
<feature type="compositionally biased region" description="Basic and acidic residues" evidence="1">
    <location>
        <begin position="59"/>
        <end position="68"/>
    </location>
</feature>
<dbReference type="Ensembl" id="ENSELUT00000098986.1">
    <property type="protein sequence ID" value="ENSELUP00000083033.1"/>
    <property type="gene ID" value="ENSELUG00000036422.1"/>
</dbReference>
<dbReference type="PANTHER" id="PTHR14680:SF1">
    <property type="entry name" value="REQUIRED FOR DRUG-INDUCED DEATH PROTEIN 1"/>
    <property type="match status" value="1"/>
</dbReference>
<dbReference type="RefSeq" id="XP_010899982.1">
    <property type="nucleotide sequence ID" value="XM_010901680.3"/>
</dbReference>
<dbReference type="GeneTree" id="ENSGT01110000267412"/>
<reference evidence="2" key="2">
    <citation type="submission" date="2025-08" db="UniProtKB">
        <authorList>
            <consortium name="Ensembl"/>
        </authorList>
    </citation>
    <scope>IDENTIFICATION</scope>
</reference>
<feature type="compositionally biased region" description="Basic residues" evidence="1">
    <location>
        <begin position="109"/>
        <end position="119"/>
    </location>
</feature>
<dbReference type="AlphaFoldDB" id="A0AAY5K261"/>
<accession>A0AAY5K261</accession>